<dbReference type="Proteomes" id="UP000308365">
    <property type="component" value="Unassembled WGS sequence"/>
</dbReference>
<comment type="caution">
    <text evidence="7">The sequence shown here is derived from an EMBL/GenBank/DDBJ whole genome shotgun (WGS) entry which is preliminary data.</text>
</comment>
<gene>
    <name evidence="7" type="ORF">EI555_018640</name>
</gene>
<proteinExistence type="predicted"/>
<dbReference type="Pfam" id="PF00021">
    <property type="entry name" value="UPAR_LY6"/>
    <property type="match status" value="3"/>
</dbReference>
<evidence type="ECO:0000313" key="7">
    <source>
        <dbReference type="EMBL" id="TKC53885.1"/>
    </source>
</evidence>
<keyword evidence="4" id="KW-0472">Membrane</keyword>
<comment type="subcellular location">
    <subcellularLocation>
        <location evidence="1">Cell membrane</location>
    </subcellularLocation>
</comment>
<dbReference type="EMBL" id="RWIC01000002">
    <property type="protein sequence ID" value="TKC53885.1"/>
    <property type="molecule type" value="Genomic_DNA"/>
</dbReference>
<accession>A0A4U1FU07</accession>
<evidence type="ECO:0000256" key="1">
    <source>
        <dbReference type="ARBA" id="ARBA00004236"/>
    </source>
</evidence>
<evidence type="ECO:0000313" key="8">
    <source>
        <dbReference type="Proteomes" id="UP000308365"/>
    </source>
</evidence>
<reference evidence="8" key="1">
    <citation type="journal article" date="2019" name="IScience">
        <title>Narwhal Genome Reveals Long-Term Low Genetic Diversity despite Current Large Abundance Size.</title>
        <authorList>
            <person name="Westbury M.V."/>
            <person name="Petersen B."/>
            <person name="Garde E."/>
            <person name="Heide-Jorgensen M.P."/>
            <person name="Lorenzen E.D."/>
        </authorList>
    </citation>
    <scope>NUCLEOTIDE SEQUENCE [LARGE SCALE GENOMIC DNA]</scope>
</reference>
<evidence type="ECO:0000256" key="4">
    <source>
        <dbReference type="ARBA" id="ARBA00023136"/>
    </source>
</evidence>
<organism evidence="7 8">
    <name type="scientific">Monodon monoceros</name>
    <name type="common">Narwhal</name>
    <name type="synonym">Ceratodon monodon</name>
    <dbReference type="NCBI Taxonomy" id="40151"/>
    <lineage>
        <taxon>Eukaryota</taxon>
        <taxon>Metazoa</taxon>
        <taxon>Chordata</taxon>
        <taxon>Craniata</taxon>
        <taxon>Vertebrata</taxon>
        <taxon>Euteleostomi</taxon>
        <taxon>Mammalia</taxon>
        <taxon>Eutheria</taxon>
        <taxon>Laurasiatheria</taxon>
        <taxon>Artiodactyla</taxon>
        <taxon>Whippomorpha</taxon>
        <taxon>Cetacea</taxon>
        <taxon>Odontoceti</taxon>
        <taxon>Monodontidae</taxon>
        <taxon>Monodon</taxon>
    </lineage>
</organism>
<dbReference type="InterPro" id="IPR051899">
    <property type="entry name" value="Fert-Immune_med_protein"/>
</dbReference>
<dbReference type="PANTHER" id="PTHR16529">
    <property type="entry name" value="CD177 ANTIGEN"/>
    <property type="match status" value="1"/>
</dbReference>
<evidence type="ECO:0000259" key="6">
    <source>
        <dbReference type="Pfam" id="PF00021"/>
    </source>
</evidence>
<dbReference type="GO" id="GO:0007339">
    <property type="term" value="P:binding of sperm to zona pellucida"/>
    <property type="evidence" value="ECO:0007669"/>
    <property type="project" value="TreeGrafter"/>
</dbReference>
<feature type="domain" description="UPAR/Ly6" evidence="6">
    <location>
        <begin position="238"/>
        <end position="272"/>
    </location>
</feature>
<evidence type="ECO:0000256" key="5">
    <source>
        <dbReference type="ARBA" id="ARBA00023180"/>
    </source>
</evidence>
<keyword evidence="5" id="KW-0325">Glycoprotein</keyword>
<dbReference type="AlphaFoldDB" id="A0A4U1FU07"/>
<keyword evidence="2" id="KW-1003">Cell membrane</keyword>
<keyword evidence="3" id="KW-0732">Signal</keyword>
<protein>
    <recommendedName>
        <fullName evidence="6">UPAR/Ly6 domain-containing protein</fullName>
    </recommendedName>
</protein>
<dbReference type="GO" id="GO:1901317">
    <property type="term" value="P:regulation of flagellated sperm motility"/>
    <property type="evidence" value="ECO:0007669"/>
    <property type="project" value="TreeGrafter"/>
</dbReference>
<name>A0A4U1FU07_MONMO</name>
<dbReference type="PANTHER" id="PTHR16529:SF3">
    <property type="entry name" value="TESTIS-EXPRESSED PROTEIN 101"/>
    <property type="match status" value="1"/>
</dbReference>
<dbReference type="CDD" id="cd23622">
    <property type="entry name" value="TFP_LU_ECD_TEX101_rpt1"/>
    <property type="match status" value="1"/>
</dbReference>
<feature type="domain" description="UPAR/Ly6" evidence="6">
    <location>
        <begin position="66"/>
        <end position="133"/>
    </location>
</feature>
<feature type="domain" description="UPAR/Ly6" evidence="6">
    <location>
        <begin position="154"/>
        <end position="199"/>
    </location>
</feature>
<evidence type="ECO:0000256" key="3">
    <source>
        <dbReference type="ARBA" id="ARBA00022729"/>
    </source>
</evidence>
<sequence length="307" mass="33588">MWGESGWVTEDGFLVKKECFGAPQRRARAYLYLIFSPVAQNLHCQKSTFVGLEADPVETFNWTTDKAETCDNGALCQETVLMVKAAGTKTAILATKGCSSDGAPAITFIQHTPAPGLVAVSYSNYCEDSFCNNKEDLHELWRTEEIDAPRGSTDLRCPTCLALGSCLNAPSLSCPNDTNQCYQGKLQVTGGWKTRHLSVAQEVLTLRVPGMREAWTPLWFPKTSMCLPIPPCSTGDLSAPLEIKGCTSADGCRLMSGIFTIGPLWVKETCPLRSVSPRKVESGATWLHTSVWRLELLLPLSLQALVH</sequence>
<evidence type="ECO:0000256" key="2">
    <source>
        <dbReference type="ARBA" id="ARBA00022475"/>
    </source>
</evidence>
<dbReference type="GO" id="GO:0044853">
    <property type="term" value="C:plasma membrane raft"/>
    <property type="evidence" value="ECO:0007669"/>
    <property type="project" value="TreeGrafter"/>
</dbReference>
<dbReference type="InterPro" id="IPR016054">
    <property type="entry name" value="LY6_UPA_recep-like"/>
</dbReference>